<dbReference type="AlphaFoldDB" id="B3MF33"/>
<dbReference type="GO" id="GO:0010459">
    <property type="term" value="P:negative regulation of heart rate"/>
    <property type="evidence" value="ECO:0007669"/>
    <property type="project" value="EnsemblMetazoa"/>
</dbReference>
<keyword evidence="8" id="KW-0732">Signal</keyword>
<dbReference type="GO" id="GO:1900075">
    <property type="term" value="P:positive regulation of neuromuscular synaptic transmission"/>
    <property type="evidence" value="ECO:0007669"/>
    <property type="project" value="EnsemblMetazoa"/>
</dbReference>
<name>B3MF33_DROAN</name>
<dbReference type="GO" id="GO:0007204">
    <property type="term" value="P:positive regulation of cytosolic calcium ion concentration"/>
    <property type="evidence" value="ECO:0007669"/>
    <property type="project" value="EnsemblMetazoa"/>
</dbReference>
<comment type="subcellular location">
    <subcellularLocation>
        <location evidence="1">Secreted</location>
    </subcellularLocation>
</comment>
<dbReference type="GeneID" id="6496402"/>
<dbReference type="EMBL" id="CH902619">
    <property type="protein sequence ID" value="KPU76962.1"/>
    <property type="molecule type" value="Genomic_DNA"/>
</dbReference>
<evidence type="ECO:0000256" key="7">
    <source>
        <dbReference type="SAM" id="MobiDB-lite"/>
    </source>
</evidence>
<protein>
    <submittedName>
        <fullName evidence="9">Uncharacterized protein, isoform A</fullName>
    </submittedName>
    <submittedName>
        <fullName evidence="10">Uncharacterized protein, isoform B</fullName>
    </submittedName>
</protein>
<dbReference type="GO" id="GO:0048018">
    <property type="term" value="F:receptor ligand activity"/>
    <property type="evidence" value="ECO:0007669"/>
    <property type="project" value="EnsemblMetazoa"/>
</dbReference>
<dbReference type="HOGENOM" id="CLU_045740_0_0_1"/>
<evidence type="ECO:0000313" key="11">
    <source>
        <dbReference type="Proteomes" id="UP000007801"/>
    </source>
</evidence>
<dbReference type="GO" id="GO:0005615">
    <property type="term" value="C:extracellular space"/>
    <property type="evidence" value="ECO:0007669"/>
    <property type="project" value="EnsemblMetazoa"/>
</dbReference>
<evidence type="ECO:0000256" key="1">
    <source>
        <dbReference type="ARBA" id="ARBA00004613"/>
    </source>
</evidence>
<evidence type="ECO:0000313" key="9">
    <source>
        <dbReference type="EMBL" id="EDV37661.1"/>
    </source>
</evidence>
<proteinExistence type="inferred from homology"/>
<evidence type="ECO:0000256" key="4">
    <source>
        <dbReference type="ARBA" id="ARBA00022737"/>
    </source>
</evidence>
<organism evidence="9 11">
    <name type="scientific">Drosophila ananassae</name>
    <name type="common">Fruit fly</name>
    <dbReference type="NCBI Taxonomy" id="7217"/>
    <lineage>
        <taxon>Eukaryota</taxon>
        <taxon>Metazoa</taxon>
        <taxon>Ecdysozoa</taxon>
        <taxon>Arthropoda</taxon>
        <taxon>Hexapoda</taxon>
        <taxon>Insecta</taxon>
        <taxon>Pterygota</taxon>
        <taxon>Neoptera</taxon>
        <taxon>Endopterygota</taxon>
        <taxon>Diptera</taxon>
        <taxon>Brachycera</taxon>
        <taxon>Muscomorpha</taxon>
        <taxon>Ephydroidea</taxon>
        <taxon>Drosophilidae</taxon>
        <taxon>Drosophila</taxon>
        <taxon>Sophophora</taxon>
    </lineage>
</organism>
<dbReference type="GO" id="GO:0008345">
    <property type="term" value="P:larval locomotory behavior"/>
    <property type="evidence" value="ECO:0007669"/>
    <property type="project" value="EnsemblMetazoa"/>
</dbReference>
<keyword evidence="4" id="KW-0677">Repeat</keyword>
<keyword evidence="11" id="KW-1185">Reference proteome</keyword>
<feature type="chain" id="PRO_5014298453" evidence="8">
    <location>
        <begin position="21"/>
        <end position="308"/>
    </location>
</feature>
<dbReference type="OMA" id="TTLEHNQ"/>
<dbReference type="OrthoDB" id="5813613at2759"/>
<dbReference type="FunCoup" id="B3MF33">
    <property type="interactions" value="83"/>
</dbReference>
<sequence length="308" mass="35929">MGIALMFLLALYQMQSAIHSEIIETPFAAGGNSLLESPDVTSEILEQVPPQDNELLEPEKAQLEFNHPISVIGVDYGKNAVILRFQKHGRKPRYKYDPELEAKRRTLQDNFMHFGKRQVEELPLEEPEPELDAVKRSAIPEQDLMRYGRDPKQDFMRFGRDPKQDFMRFGRTPSDFMRFGRAPSDFMRFGRTPLENFMRLGRSDNFMRFGRSPHEEFRSPKQDFMRFGRPDNFMRFGRSAPPEFARNGKMDSNFMRFGKSLMPTTLEHNQTKPAKLTESILKKKQQDQTKSNVDINSADDEQEPFFSQ</sequence>
<dbReference type="KEGG" id="dan:6496402"/>
<dbReference type="GO" id="GO:0007218">
    <property type="term" value="P:neuropeptide signaling pathway"/>
    <property type="evidence" value="ECO:0007669"/>
    <property type="project" value="UniProtKB-KW"/>
</dbReference>
<keyword evidence="6" id="KW-0527">Neuropeptide</keyword>
<evidence type="ECO:0000256" key="3">
    <source>
        <dbReference type="ARBA" id="ARBA00022525"/>
    </source>
</evidence>
<accession>B3MF33</accession>
<evidence type="ECO:0000313" key="10">
    <source>
        <dbReference type="EMBL" id="KPU76962.1"/>
    </source>
</evidence>
<reference evidence="9" key="2">
    <citation type="journal article" date="2008" name="Bioinformatics">
        <title>Assembly reconciliation.</title>
        <authorList>
            <person name="Zimin A.V."/>
            <person name="Smith D.R."/>
            <person name="Sutton G."/>
            <person name="Yorke J.A."/>
        </authorList>
    </citation>
    <scope>NUCLEOTIDE SEQUENCE</scope>
    <source>
        <strain evidence="9">TSC#14024-0371.13</strain>
    </source>
</reference>
<keyword evidence="3" id="KW-0964">Secreted</keyword>
<feature type="region of interest" description="Disordered" evidence="7">
    <location>
        <begin position="265"/>
        <end position="308"/>
    </location>
</feature>
<keyword evidence="5" id="KW-0027">Amidation</keyword>
<dbReference type="GO" id="GO:0071855">
    <property type="term" value="F:neuropeptide receptor binding"/>
    <property type="evidence" value="ECO:0007669"/>
    <property type="project" value="EnsemblMetazoa"/>
</dbReference>
<reference evidence="9" key="3">
    <citation type="submission" date="2015-10" db="EMBL/GenBank/DDBJ databases">
        <authorList>
            <consortium name="FlyBase"/>
        </authorList>
    </citation>
    <scope>NUCLEOTIDE SEQUENCE</scope>
    <source>
        <strain evidence="9">TSC#14024-0371.13</strain>
    </source>
</reference>
<dbReference type="InterPro" id="IPR002544">
    <property type="entry name" value="FMRFamid-related_peptide-like"/>
</dbReference>
<dbReference type="GO" id="GO:0008344">
    <property type="term" value="P:adult locomotory behavior"/>
    <property type="evidence" value="ECO:0007669"/>
    <property type="project" value="EnsemblMetazoa"/>
</dbReference>
<evidence type="ECO:0000256" key="8">
    <source>
        <dbReference type="SAM" id="SignalP"/>
    </source>
</evidence>
<dbReference type="GO" id="GO:0002209">
    <property type="term" value="P:behavioral defense response"/>
    <property type="evidence" value="ECO:0007669"/>
    <property type="project" value="EnsemblMetazoa"/>
</dbReference>
<feature type="signal peptide" evidence="8">
    <location>
        <begin position="1"/>
        <end position="20"/>
    </location>
</feature>
<feature type="compositionally biased region" description="Acidic residues" evidence="7">
    <location>
        <begin position="297"/>
        <end position="308"/>
    </location>
</feature>
<dbReference type="EMBL" id="CH902619">
    <property type="protein sequence ID" value="EDV37661.1"/>
    <property type="molecule type" value="Genomic_DNA"/>
</dbReference>
<comment type="similarity">
    <text evidence="2">Belongs to the FARP (FMRFamide related peptide) family.</text>
</comment>
<dbReference type="InterPro" id="IPR051041">
    <property type="entry name" value="FMRFamide-related_np"/>
</dbReference>
<evidence type="ECO:0000256" key="2">
    <source>
        <dbReference type="ARBA" id="ARBA00006356"/>
    </source>
</evidence>
<dbReference type="GO" id="GO:0006942">
    <property type="term" value="P:regulation of striated muscle contraction"/>
    <property type="evidence" value="ECO:0007669"/>
    <property type="project" value="EnsemblMetazoa"/>
</dbReference>
<dbReference type="CTD" id="36030"/>
<dbReference type="Proteomes" id="UP000007801">
    <property type="component" value="Unassembled WGS sequence"/>
</dbReference>
<dbReference type="STRING" id="7217.B3MF33"/>
<evidence type="ECO:0000256" key="5">
    <source>
        <dbReference type="ARBA" id="ARBA00022815"/>
    </source>
</evidence>
<reference evidence="9 11" key="1">
    <citation type="journal article" date="2007" name="Nature">
        <title>Evolution of genes and genomes on the Drosophila phylogeny.</title>
        <authorList>
            <consortium name="Drosophila 12 Genomes Consortium"/>
            <person name="Clark A.G."/>
            <person name="Eisen M.B."/>
            <person name="Smith D.R."/>
            <person name="Bergman C.M."/>
            <person name="Oliver B."/>
            <person name="Markow T.A."/>
            <person name="Kaufman T.C."/>
            <person name="Kellis M."/>
            <person name="Gelbart W."/>
            <person name="Iyer V.N."/>
            <person name="Pollard D.A."/>
            <person name="Sackton T.B."/>
            <person name="Larracuente A.M."/>
            <person name="Singh N.D."/>
            <person name="Abad J.P."/>
            <person name="Abt D.N."/>
            <person name="Adryan B."/>
            <person name="Aguade M."/>
            <person name="Akashi H."/>
            <person name="Anderson W.W."/>
            <person name="Aquadro C.F."/>
            <person name="Ardell D.H."/>
            <person name="Arguello R."/>
            <person name="Artieri C.G."/>
            <person name="Barbash D.A."/>
            <person name="Barker D."/>
            <person name="Barsanti P."/>
            <person name="Batterham P."/>
            <person name="Batzoglou S."/>
            <person name="Begun D."/>
            <person name="Bhutkar A."/>
            <person name="Blanco E."/>
            <person name="Bosak S.A."/>
            <person name="Bradley R.K."/>
            <person name="Brand A.D."/>
            <person name="Brent M.R."/>
            <person name="Brooks A.N."/>
            <person name="Brown R.H."/>
            <person name="Butlin R.K."/>
            <person name="Caggese C."/>
            <person name="Calvi B.R."/>
            <person name="Bernardo de Carvalho A."/>
            <person name="Caspi A."/>
            <person name="Castrezana S."/>
            <person name="Celniker S.E."/>
            <person name="Chang J.L."/>
            <person name="Chapple C."/>
            <person name="Chatterji S."/>
            <person name="Chinwalla A."/>
            <person name="Civetta A."/>
            <person name="Clifton S.W."/>
            <person name="Comeron J.M."/>
            <person name="Costello J.C."/>
            <person name="Coyne J.A."/>
            <person name="Daub J."/>
            <person name="David R.G."/>
            <person name="Delcher A.L."/>
            <person name="Delehaunty K."/>
            <person name="Do C.B."/>
            <person name="Ebling H."/>
            <person name="Edwards K."/>
            <person name="Eickbush T."/>
            <person name="Evans J.D."/>
            <person name="Filipski A."/>
            <person name="Findeiss S."/>
            <person name="Freyhult E."/>
            <person name="Fulton L."/>
            <person name="Fulton R."/>
            <person name="Garcia A.C."/>
            <person name="Gardiner A."/>
            <person name="Garfield D.A."/>
            <person name="Garvin B.E."/>
            <person name="Gibson G."/>
            <person name="Gilbert D."/>
            <person name="Gnerre S."/>
            <person name="Godfrey J."/>
            <person name="Good R."/>
            <person name="Gotea V."/>
            <person name="Gravely B."/>
            <person name="Greenberg A.J."/>
            <person name="Griffiths-Jones S."/>
            <person name="Gross S."/>
            <person name="Guigo R."/>
            <person name="Gustafson E.A."/>
            <person name="Haerty W."/>
            <person name="Hahn M.W."/>
            <person name="Halligan D.L."/>
            <person name="Halpern A.L."/>
            <person name="Halter G.M."/>
            <person name="Han M.V."/>
            <person name="Heger A."/>
            <person name="Hillier L."/>
            <person name="Hinrichs A.S."/>
            <person name="Holmes I."/>
            <person name="Hoskins R.A."/>
            <person name="Hubisz M.J."/>
            <person name="Hultmark D."/>
            <person name="Huntley M.A."/>
            <person name="Jaffe D.B."/>
            <person name="Jagadeeshan S."/>
            <person name="Jeck W.R."/>
            <person name="Johnson J."/>
            <person name="Jones C.D."/>
            <person name="Jordan W.C."/>
            <person name="Karpen G.H."/>
            <person name="Kataoka E."/>
            <person name="Keightley P.D."/>
            <person name="Kheradpour P."/>
            <person name="Kirkness E.F."/>
            <person name="Koerich L.B."/>
            <person name="Kristiansen K."/>
            <person name="Kudrna D."/>
            <person name="Kulathinal R.J."/>
            <person name="Kumar S."/>
            <person name="Kwok R."/>
            <person name="Lander E."/>
            <person name="Langley C.H."/>
            <person name="Lapoint R."/>
            <person name="Lazzaro B.P."/>
            <person name="Lee S.J."/>
            <person name="Levesque L."/>
            <person name="Li R."/>
            <person name="Lin C.F."/>
            <person name="Lin M.F."/>
            <person name="Lindblad-Toh K."/>
            <person name="Llopart A."/>
            <person name="Long M."/>
            <person name="Low L."/>
            <person name="Lozovsky E."/>
            <person name="Lu J."/>
            <person name="Luo M."/>
            <person name="Machado C.A."/>
            <person name="Makalowski W."/>
            <person name="Marzo M."/>
            <person name="Matsuda M."/>
            <person name="Matzkin L."/>
            <person name="McAllister B."/>
            <person name="McBride C.S."/>
            <person name="McKernan B."/>
            <person name="McKernan K."/>
            <person name="Mendez-Lago M."/>
            <person name="Minx P."/>
            <person name="Mollenhauer M.U."/>
            <person name="Montooth K."/>
            <person name="Mount S.M."/>
            <person name="Mu X."/>
            <person name="Myers E."/>
            <person name="Negre B."/>
            <person name="Newfeld S."/>
            <person name="Nielsen R."/>
            <person name="Noor M.A."/>
            <person name="O'Grady P."/>
            <person name="Pachter L."/>
            <person name="Papaceit M."/>
            <person name="Parisi M.J."/>
            <person name="Parisi M."/>
            <person name="Parts L."/>
            <person name="Pedersen J.S."/>
            <person name="Pesole G."/>
            <person name="Phillippy A.M."/>
            <person name="Ponting C.P."/>
            <person name="Pop M."/>
            <person name="Porcelli D."/>
            <person name="Powell J.R."/>
            <person name="Prohaska S."/>
            <person name="Pruitt K."/>
            <person name="Puig M."/>
            <person name="Quesneville H."/>
            <person name="Ram K.R."/>
            <person name="Rand D."/>
            <person name="Rasmussen M.D."/>
            <person name="Reed L.K."/>
            <person name="Reenan R."/>
            <person name="Reily A."/>
            <person name="Remington K.A."/>
            <person name="Rieger T.T."/>
            <person name="Ritchie M.G."/>
            <person name="Robin C."/>
            <person name="Rogers Y.H."/>
            <person name="Rohde C."/>
            <person name="Rozas J."/>
            <person name="Rubenfield M.J."/>
            <person name="Ruiz A."/>
            <person name="Russo S."/>
            <person name="Salzberg S.L."/>
            <person name="Sanchez-Gracia A."/>
            <person name="Saranga D.J."/>
            <person name="Sato H."/>
            <person name="Schaeffer S.W."/>
            <person name="Schatz M.C."/>
            <person name="Schlenke T."/>
            <person name="Schwartz R."/>
            <person name="Segarra C."/>
            <person name="Singh R.S."/>
            <person name="Sirot L."/>
            <person name="Sirota M."/>
            <person name="Sisneros N.B."/>
            <person name="Smith C.D."/>
            <person name="Smith T.F."/>
            <person name="Spieth J."/>
            <person name="Stage D.E."/>
            <person name="Stark A."/>
            <person name="Stephan W."/>
            <person name="Strausberg R.L."/>
            <person name="Strempel S."/>
            <person name="Sturgill D."/>
            <person name="Sutton G."/>
            <person name="Sutton G.G."/>
            <person name="Tao W."/>
            <person name="Teichmann S."/>
            <person name="Tobari Y.N."/>
            <person name="Tomimura Y."/>
            <person name="Tsolas J.M."/>
            <person name="Valente V.L."/>
            <person name="Venter E."/>
            <person name="Venter J.C."/>
            <person name="Vicario S."/>
            <person name="Vieira F.G."/>
            <person name="Vilella A.J."/>
            <person name="Villasante A."/>
            <person name="Walenz B."/>
            <person name="Wang J."/>
            <person name="Wasserman M."/>
            <person name="Watts T."/>
            <person name="Wilson D."/>
            <person name="Wilson R.K."/>
            <person name="Wing R.A."/>
            <person name="Wolfner M.F."/>
            <person name="Wong A."/>
            <person name="Wong G.K."/>
            <person name="Wu C.I."/>
            <person name="Wu G."/>
            <person name="Yamamoto D."/>
            <person name="Yang H.P."/>
            <person name="Yang S.P."/>
            <person name="Yorke J.A."/>
            <person name="Yoshida K."/>
            <person name="Zdobnov E."/>
            <person name="Zhang P."/>
            <person name="Zhang Y."/>
            <person name="Zimin A.V."/>
            <person name="Baldwin J."/>
            <person name="Abdouelleil A."/>
            <person name="Abdulkadir J."/>
            <person name="Abebe A."/>
            <person name="Abera B."/>
            <person name="Abreu J."/>
            <person name="Acer S.C."/>
            <person name="Aftuck L."/>
            <person name="Alexander A."/>
            <person name="An P."/>
            <person name="Anderson E."/>
            <person name="Anderson S."/>
            <person name="Arachi H."/>
            <person name="Azer M."/>
            <person name="Bachantsang P."/>
            <person name="Barry A."/>
            <person name="Bayul T."/>
            <person name="Berlin A."/>
            <person name="Bessette D."/>
            <person name="Bloom T."/>
            <person name="Blye J."/>
            <person name="Boguslavskiy L."/>
            <person name="Bonnet C."/>
            <person name="Boukhgalter B."/>
            <person name="Bourzgui I."/>
            <person name="Brown A."/>
            <person name="Cahill P."/>
            <person name="Channer S."/>
            <person name="Cheshatsang Y."/>
            <person name="Chuda L."/>
            <person name="Citroen M."/>
            <person name="Collymore A."/>
            <person name="Cooke P."/>
            <person name="Costello M."/>
            <person name="D'Aco K."/>
            <person name="Daza R."/>
            <person name="De Haan G."/>
            <person name="DeGray S."/>
            <person name="DeMaso C."/>
            <person name="Dhargay N."/>
            <person name="Dooley K."/>
            <person name="Dooley E."/>
            <person name="Doricent M."/>
            <person name="Dorje P."/>
            <person name="Dorjee K."/>
            <person name="Dupes A."/>
            <person name="Elong R."/>
            <person name="Falk J."/>
            <person name="Farina A."/>
            <person name="Faro S."/>
            <person name="Ferguson D."/>
            <person name="Fisher S."/>
            <person name="Foley C.D."/>
            <person name="Franke A."/>
            <person name="Friedrich D."/>
            <person name="Gadbois L."/>
            <person name="Gearin G."/>
            <person name="Gearin C.R."/>
            <person name="Giannoukos G."/>
            <person name="Goode T."/>
            <person name="Graham J."/>
            <person name="Grandbois E."/>
            <person name="Grewal S."/>
            <person name="Gyaltsen K."/>
            <person name="Hafez N."/>
            <person name="Hagos B."/>
            <person name="Hall J."/>
            <person name="Henson C."/>
            <person name="Hollinger A."/>
            <person name="Honan T."/>
            <person name="Huard M.D."/>
            <person name="Hughes L."/>
            <person name="Hurhula B."/>
            <person name="Husby M.E."/>
            <person name="Kamat A."/>
            <person name="Kanga B."/>
            <person name="Kashin S."/>
            <person name="Khazanovich D."/>
            <person name="Kisner P."/>
            <person name="Lance K."/>
            <person name="Lara M."/>
            <person name="Lee W."/>
            <person name="Lennon N."/>
            <person name="Letendre F."/>
            <person name="LeVine R."/>
            <person name="Lipovsky A."/>
            <person name="Liu X."/>
            <person name="Liu J."/>
            <person name="Liu S."/>
            <person name="Lokyitsang T."/>
            <person name="Lokyitsang Y."/>
            <person name="Lubonja R."/>
            <person name="Lui A."/>
            <person name="MacDonald P."/>
            <person name="Magnisalis V."/>
            <person name="Maru K."/>
            <person name="Matthews C."/>
            <person name="McCusker W."/>
            <person name="McDonough S."/>
            <person name="Mehta T."/>
            <person name="Meldrim J."/>
            <person name="Meneus L."/>
            <person name="Mihai O."/>
            <person name="Mihalev A."/>
            <person name="Mihova T."/>
            <person name="Mittelman R."/>
            <person name="Mlenga V."/>
            <person name="Montmayeur A."/>
            <person name="Mulrain L."/>
            <person name="Navidi A."/>
            <person name="Naylor J."/>
            <person name="Negash T."/>
            <person name="Nguyen T."/>
            <person name="Nguyen N."/>
            <person name="Nicol R."/>
            <person name="Norbu C."/>
            <person name="Norbu N."/>
            <person name="Novod N."/>
            <person name="O'Neill B."/>
            <person name="Osman S."/>
            <person name="Markiewicz E."/>
            <person name="Oyono O.L."/>
            <person name="Patti C."/>
            <person name="Phunkhang P."/>
            <person name="Pierre F."/>
            <person name="Priest M."/>
            <person name="Raghuraman S."/>
            <person name="Rege F."/>
            <person name="Reyes R."/>
            <person name="Rise C."/>
            <person name="Rogov P."/>
            <person name="Ross K."/>
            <person name="Ryan E."/>
            <person name="Settipalli S."/>
            <person name="Shea T."/>
            <person name="Sherpa N."/>
            <person name="Shi L."/>
            <person name="Shih D."/>
            <person name="Sparrow T."/>
            <person name="Spaulding J."/>
            <person name="Stalker J."/>
            <person name="Stange-Thomann N."/>
            <person name="Stavropoulos S."/>
            <person name="Stone C."/>
            <person name="Strader C."/>
            <person name="Tesfaye S."/>
            <person name="Thomson T."/>
            <person name="Thoulutsang Y."/>
            <person name="Thoulutsang D."/>
            <person name="Topham K."/>
            <person name="Topping I."/>
            <person name="Tsamla T."/>
            <person name="Vassiliev H."/>
            <person name="Vo A."/>
            <person name="Wangchuk T."/>
            <person name="Wangdi T."/>
            <person name="Weiand M."/>
            <person name="Wilkinson J."/>
            <person name="Wilson A."/>
            <person name="Yadav S."/>
            <person name="Young G."/>
            <person name="Yu Q."/>
            <person name="Zembek L."/>
            <person name="Zhong D."/>
            <person name="Zimmer A."/>
            <person name="Zwirko Z."/>
            <person name="Jaffe D.B."/>
            <person name="Alvarez P."/>
            <person name="Brockman W."/>
            <person name="Butler J."/>
            <person name="Chin C."/>
            <person name="Gnerre S."/>
            <person name="Grabherr M."/>
            <person name="Kleber M."/>
            <person name="Mauceli E."/>
            <person name="MacCallum I."/>
        </authorList>
    </citation>
    <scope>NUCLEOTIDE SEQUENCE [LARGE SCALE GENOMIC DNA]</scope>
    <source>
        <strain evidence="9">TSC#14024-0371.13</strain>
        <strain evidence="11">Tucson 14024-0371.13</strain>
    </source>
</reference>
<dbReference type="PANTHER" id="PTHR20986:SF22">
    <property type="entry name" value="FMRFAMIDE-RELATED PEPTIDES"/>
    <property type="match status" value="1"/>
</dbReference>
<dbReference type="eggNOG" id="ENOG502SDD0">
    <property type="taxonomic scope" value="Eukaryota"/>
</dbReference>
<dbReference type="Pfam" id="PF01581">
    <property type="entry name" value="FARP"/>
    <property type="match status" value="8"/>
</dbReference>
<gene>
    <name evidence="9" type="primary">Dana\GF13563</name>
    <name evidence="9" type="synonym">dana_GLEANR_13576</name>
    <name evidence="9" type="ORF">GF13563</name>
</gene>
<dbReference type="PANTHER" id="PTHR20986">
    <property type="entry name" value="FMRFAMIDE-RELATED PEPTIDES"/>
    <property type="match status" value="1"/>
</dbReference>
<evidence type="ECO:0000256" key="6">
    <source>
        <dbReference type="ARBA" id="ARBA00023320"/>
    </source>
</evidence>